<accession>A0A554WTN1</accession>
<reference evidence="7 8" key="1">
    <citation type="submission" date="2019-07" db="EMBL/GenBank/DDBJ databases">
        <title>Tepidimonas aquatica CLN-1 draft genome.</title>
        <authorList>
            <person name="Da Costa M.S."/>
            <person name="Froufe H.J.C."/>
            <person name="Egas C."/>
            <person name="Albuquerque L."/>
        </authorList>
    </citation>
    <scope>NUCLEOTIDE SEQUENCE [LARGE SCALE GENOMIC DNA]</scope>
    <source>
        <strain evidence="7 8">CLN-1</strain>
    </source>
</reference>
<evidence type="ECO:0000256" key="3">
    <source>
        <dbReference type="ARBA" id="ARBA00022576"/>
    </source>
</evidence>
<evidence type="ECO:0000313" key="7">
    <source>
        <dbReference type="EMBL" id="TSE26942.1"/>
    </source>
</evidence>
<comment type="cofactor">
    <cofactor evidence="1">
        <name>pyridoxal 5'-phosphate</name>
        <dbReference type="ChEBI" id="CHEBI:597326"/>
    </cofactor>
</comment>
<dbReference type="PROSITE" id="PS00600">
    <property type="entry name" value="AA_TRANSFER_CLASS_3"/>
    <property type="match status" value="1"/>
</dbReference>
<dbReference type="GO" id="GO:0030170">
    <property type="term" value="F:pyridoxal phosphate binding"/>
    <property type="evidence" value="ECO:0007669"/>
    <property type="project" value="InterPro"/>
</dbReference>
<dbReference type="SUPFAM" id="SSF53383">
    <property type="entry name" value="PLP-dependent transferases"/>
    <property type="match status" value="1"/>
</dbReference>
<gene>
    <name evidence="7" type="primary">bauA</name>
    <name evidence="7" type="ORF">Taqua_00496</name>
</gene>
<dbReference type="InterPro" id="IPR015421">
    <property type="entry name" value="PyrdxlP-dep_Trfase_major"/>
</dbReference>
<dbReference type="EMBL" id="VJNA01000005">
    <property type="protein sequence ID" value="TSE26942.1"/>
    <property type="molecule type" value="Genomic_DNA"/>
</dbReference>
<dbReference type="PIRSF" id="PIRSF000521">
    <property type="entry name" value="Transaminase_4ab_Lys_Orn"/>
    <property type="match status" value="1"/>
</dbReference>
<dbReference type="PANTHER" id="PTHR43094">
    <property type="entry name" value="AMINOTRANSFERASE"/>
    <property type="match status" value="1"/>
</dbReference>
<dbReference type="Proteomes" id="UP000318554">
    <property type="component" value="Unassembled WGS sequence"/>
</dbReference>
<dbReference type="InterPro" id="IPR015422">
    <property type="entry name" value="PyrdxlP-dep_Trfase_small"/>
</dbReference>
<dbReference type="PANTHER" id="PTHR43094:SF1">
    <property type="entry name" value="AMINOTRANSFERASE CLASS-III"/>
    <property type="match status" value="1"/>
</dbReference>
<organism evidence="7 8">
    <name type="scientific">Tepidimonas aquatica</name>
    <dbReference type="NCBI Taxonomy" id="247482"/>
    <lineage>
        <taxon>Bacteria</taxon>
        <taxon>Pseudomonadati</taxon>
        <taxon>Pseudomonadota</taxon>
        <taxon>Betaproteobacteria</taxon>
        <taxon>Burkholderiales</taxon>
        <taxon>Tepidimonas</taxon>
    </lineage>
</organism>
<evidence type="ECO:0000256" key="4">
    <source>
        <dbReference type="ARBA" id="ARBA00022679"/>
    </source>
</evidence>
<proteinExistence type="inferred from homology"/>
<evidence type="ECO:0000256" key="6">
    <source>
        <dbReference type="RuleBase" id="RU003560"/>
    </source>
</evidence>
<dbReference type="AlphaFoldDB" id="A0A554WTN1"/>
<dbReference type="CDD" id="cd00610">
    <property type="entry name" value="OAT_like"/>
    <property type="match status" value="1"/>
</dbReference>
<keyword evidence="5 6" id="KW-0663">Pyridoxal phosphate</keyword>
<protein>
    <submittedName>
        <fullName evidence="7">Beta-alanine--pyruvate aminotransferase</fullName>
        <ecNumber evidence="7">2.6.1.18</ecNumber>
    </submittedName>
</protein>
<evidence type="ECO:0000256" key="1">
    <source>
        <dbReference type="ARBA" id="ARBA00001933"/>
    </source>
</evidence>
<keyword evidence="7" id="KW-0670">Pyruvate</keyword>
<evidence type="ECO:0000313" key="8">
    <source>
        <dbReference type="Proteomes" id="UP000318554"/>
    </source>
</evidence>
<dbReference type="FunFam" id="3.40.640.10:FF:000014">
    <property type="entry name" value="Adenosylmethionine-8-amino-7-oxononanoate aminotransferase, probable"/>
    <property type="match status" value="1"/>
</dbReference>
<comment type="similarity">
    <text evidence="2 6">Belongs to the class-III pyridoxal-phosphate-dependent aminotransferase family.</text>
</comment>
<keyword evidence="8" id="KW-1185">Reference proteome</keyword>
<comment type="caution">
    <text evidence="7">The sequence shown here is derived from an EMBL/GenBank/DDBJ whole genome shotgun (WGS) entry which is preliminary data.</text>
</comment>
<dbReference type="GO" id="GO:0016223">
    <property type="term" value="F:beta-alanine:pyruvate transaminase activity"/>
    <property type="evidence" value="ECO:0007669"/>
    <property type="project" value="UniProtKB-EC"/>
</dbReference>
<dbReference type="EC" id="2.6.1.18" evidence="7"/>
<dbReference type="InterPro" id="IPR049704">
    <property type="entry name" value="Aminotrans_3_PPA_site"/>
</dbReference>
<sequence>MRIMAWFGLLGGPPPLGPAPVVAVDLPCPAMNLSDTPTHTIPTSAELRPGDAAWLAAHWMPFTGNRQFKADPRLIVAADGAYLIDADGRRVFDGLSGLWCTGLGHGRREIVEAVSRQVATLDYAPAFQFGHPLSFELANRIVEHLPAGLNRVMFTASGSEAADTALKIARAYWRVRGQASKTRLIGRAKGYHGVNFGGVSVGGIVGNRKLFGQGVEADHLPHTQPPAGAFFRGQPPADGAGLYAGAALADELLRLIELHDASTIAAVIVEPMSGSAGVVVPPQGYLQRLRDICTQHDILLIFDEVITGFGRCGAWTGSEAFGVVPDMLTFAKQVTNGVQPLGGVAVRQGIYDAFIDAGGPTYALEFPHGYTYSAHPVACAAGLASMALLQRDNAPERVRALAPVFEAKVHSLRGASPHLLDIRNYGLAAGLTLAPAPGEPLKRPFEVAMRMWAKGFYVRYGGDTVQLAPPFISTEAEIDRLVDALGETLRALD</sequence>
<dbReference type="Gene3D" id="3.40.640.10">
    <property type="entry name" value="Type I PLP-dependent aspartate aminotransferase-like (Major domain)"/>
    <property type="match status" value="1"/>
</dbReference>
<keyword evidence="3 7" id="KW-0032">Aminotransferase</keyword>
<evidence type="ECO:0000256" key="5">
    <source>
        <dbReference type="ARBA" id="ARBA00022898"/>
    </source>
</evidence>
<dbReference type="Pfam" id="PF00202">
    <property type="entry name" value="Aminotran_3"/>
    <property type="match status" value="1"/>
</dbReference>
<evidence type="ECO:0000256" key="2">
    <source>
        <dbReference type="ARBA" id="ARBA00008954"/>
    </source>
</evidence>
<dbReference type="InterPro" id="IPR005814">
    <property type="entry name" value="Aminotrans_3"/>
</dbReference>
<name>A0A554WTN1_9BURK</name>
<dbReference type="Gene3D" id="3.90.1150.10">
    <property type="entry name" value="Aspartate Aminotransferase, domain 1"/>
    <property type="match status" value="1"/>
</dbReference>
<dbReference type="InterPro" id="IPR015424">
    <property type="entry name" value="PyrdxlP-dep_Trfase"/>
</dbReference>
<keyword evidence="4 7" id="KW-0808">Transferase</keyword>